<dbReference type="EMBL" id="JAYWIO010000008">
    <property type="protein sequence ID" value="KAK7244799.1"/>
    <property type="molecule type" value="Genomic_DNA"/>
</dbReference>
<evidence type="ECO:0000313" key="2">
    <source>
        <dbReference type="Proteomes" id="UP001372338"/>
    </source>
</evidence>
<reference evidence="1 2" key="1">
    <citation type="submission" date="2024-01" db="EMBL/GenBank/DDBJ databases">
        <title>The genomes of 5 underutilized Papilionoideae crops provide insights into root nodulation and disease resistanc.</title>
        <authorList>
            <person name="Yuan L."/>
        </authorList>
    </citation>
    <scope>NUCLEOTIDE SEQUENCE [LARGE SCALE GENOMIC DNA]</scope>
    <source>
        <strain evidence="1">ZHUSHIDOU_FW_LH</strain>
        <tissue evidence="1">Leaf</tissue>
    </source>
</reference>
<keyword evidence="2" id="KW-1185">Reference proteome</keyword>
<comment type="caution">
    <text evidence="1">The sequence shown here is derived from an EMBL/GenBank/DDBJ whole genome shotgun (WGS) entry which is preliminary data.</text>
</comment>
<protein>
    <submittedName>
        <fullName evidence="1">Uncharacterized protein</fullName>
    </submittedName>
</protein>
<evidence type="ECO:0000313" key="1">
    <source>
        <dbReference type="EMBL" id="KAK7244799.1"/>
    </source>
</evidence>
<gene>
    <name evidence="1" type="ORF">RIF29_39626</name>
</gene>
<dbReference type="AlphaFoldDB" id="A0AAN9HPS5"/>
<name>A0AAN9HPS5_CROPI</name>
<proteinExistence type="predicted"/>
<dbReference type="Proteomes" id="UP001372338">
    <property type="component" value="Unassembled WGS sequence"/>
</dbReference>
<sequence>MHESQDFSAHNPSLSLSLSLSFSPFSKVLCCSSKGACLVASNDLKREEGQIKRSCHVLIYSQLVLNCRGF</sequence>
<accession>A0AAN9HPS5</accession>
<organism evidence="1 2">
    <name type="scientific">Crotalaria pallida</name>
    <name type="common">Smooth rattlebox</name>
    <name type="synonym">Crotalaria striata</name>
    <dbReference type="NCBI Taxonomy" id="3830"/>
    <lineage>
        <taxon>Eukaryota</taxon>
        <taxon>Viridiplantae</taxon>
        <taxon>Streptophyta</taxon>
        <taxon>Embryophyta</taxon>
        <taxon>Tracheophyta</taxon>
        <taxon>Spermatophyta</taxon>
        <taxon>Magnoliopsida</taxon>
        <taxon>eudicotyledons</taxon>
        <taxon>Gunneridae</taxon>
        <taxon>Pentapetalae</taxon>
        <taxon>rosids</taxon>
        <taxon>fabids</taxon>
        <taxon>Fabales</taxon>
        <taxon>Fabaceae</taxon>
        <taxon>Papilionoideae</taxon>
        <taxon>50 kb inversion clade</taxon>
        <taxon>genistoids sensu lato</taxon>
        <taxon>core genistoids</taxon>
        <taxon>Crotalarieae</taxon>
        <taxon>Crotalaria</taxon>
    </lineage>
</organism>